<dbReference type="InterPro" id="IPR052273">
    <property type="entry name" value="PPIase_FKBP"/>
</dbReference>
<dbReference type="InterPro" id="IPR011992">
    <property type="entry name" value="EF-hand-dom_pair"/>
</dbReference>
<sequence>MLRFVAICLFAVLCSFCWAEDEVTELKIDVVEKKECERKTKRLDMLSMHYTGTLTDGTKFDTSYDHGQPFQFQLGIGQVIKGWDQGLTDMCVGEKRKLTIPHHLGYGEQGAGDKIPGKATLLFEVELLDIQDGPKPENIFKKIDKDSDNQLSRDEISEHLVELSRQQYGFPIDNKSQEHISVVDGIFRWEDGNKDGFITHEEFSGPKHDEL</sequence>
<feature type="domain" description="EF-hand" evidence="13">
    <location>
        <begin position="131"/>
        <end position="166"/>
    </location>
</feature>
<evidence type="ECO:0000256" key="6">
    <source>
        <dbReference type="ARBA" id="ARBA00022837"/>
    </source>
</evidence>
<dbReference type="Pfam" id="PF13202">
    <property type="entry name" value="EF-hand_5"/>
    <property type="match status" value="2"/>
</dbReference>
<evidence type="ECO:0000256" key="8">
    <source>
        <dbReference type="ARBA" id="ARBA00023180"/>
    </source>
</evidence>
<dbReference type="Proteomes" id="UP001186944">
    <property type="component" value="Unassembled WGS sequence"/>
</dbReference>
<dbReference type="PROSITE" id="PS50059">
    <property type="entry name" value="FKBP_PPIASE"/>
    <property type="match status" value="1"/>
</dbReference>
<name>A0AA88XHC5_PINIB</name>
<dbReference type="FunFam" id="3.10.50.40:FF:000006">
    <property type="entry name" value="Peptidyl-prolyl cis-trans isomerase"/>
    <property type="match status" value="1"/>
</dbReference>
<keyword evidence="9 10" id="KW-0413">Isomerase</keyword>
<keyword evidence="5" id="KW-0256">Endoplasmic reticulum</keyword>
<feature type="domain" description="PPIase FKBP-type" evidence="12">
    <location>
        <begin position="43"/>
        <end position="131"/>
    </location>
</feature>
<dbReference type="PROSITE" id="PS50222">
    <property type="entry name" value="EF_HAND_2"/>
    <property type="match status" value="1"/>
</dbReference>
<comment type="catalytic activity">
    <reaction evidence="1 10">
        <text>[protein]-peptidylproline (omega=180) = [protein]-peptidylproline (omega=0)</text>
        <dbReference type="Rhea" id="RHEA:16237"/>
        <dbReference type="Rhea" id="RHEA-COMP:10747"/>
        <dbReference type="Rhea" id="RHEA-COMP:10748"/>
        <dbReference type="ChEBI" id="CHEBI:83833"/>
        <dbReference type="ChEBI" id="CHEBI:83834"/>
        <dbReference type="EC" id="5.2.1.8"/>
    </reaction>
</comment>
<dbReference type="InterPro" id="IPR046357">
    <property type="entry name" value="PPIase_dom_sf"/>
</dbReference>
<dbReference type="GO" id="GO:0003755">
    <property type="term" value="F:peptidyl-prolyl cis-trans isomerase activity"/>
    <property type="evidence" value="ECO:0007669"/>
    <property type="project" value="UniProtKB-KW"/>
</dbReference>
<evidence type="ECO:0000256" key="1">
    <source>
        <dbReference type="ARBA" id="ARBA00000971"/>
    </source>
</evidence>
<evidence type="ECO:0000313" key="14">
    <source>
        <dbReference type="EMBL" id="KAK3082821.1"/>
    </source>
</evidence>
<accession>A0AA88XHC5</accession>
<dbReference type="SUPFAM" id="SSF54534">
    <property type="entry name" value="FKBP-like"/>
    <property type="match status" value="1"/>
</dbReference>
<dbReference type="PANTHER" id="PTHR46222">
    <property type="entry name" value="PEPTIDYL-PROLYL CIS-TRANS ISOMERASE FKBP7/14"/>
    <property type="match status" value="1"/>
</dbReference>
<dbReference type="GO" id="GO:0005783">
    <property type="term" value="C:endoplasmic reticulum"/>
    <property type="evidence" value="ECO:0007669"/>
    <property type="project" value="UniProtKB-ARBA"/>
</dbReference>
<dbReference type="InterPro" id="IPR018247">
    <property type="entry name" value="EF_Hand_1_Ca_BS"/>
</dbReference>
<evidence type="ECO:0000256" key="7">
    <source>
        <dbReference type="ARBA" id="ARBA00023110"/>
    </source>
</evidence>
<reference evidence="14" key="1">
    <citation type="submission" date="2019-08" db="EMBL/GenBank/DDBJ databases">
        <title>The improved chromosome-level genome for the pearl oyster Pinctada fucata martensii using PacBio sequencing and Hi-C.</title>
        <authorList>
            <person name="Zheng Z."/>
        </authorList>
    </citation>
    <scope>NUCLEOTIDE SEQUENCE</scope>
    <source>
        <strain evidence="14">ZZ-2019</strain>
        <tissue evidence="14">Adductor muscle</tissue>
    </source>
</reference>
<protein>
    <recommendedName>
        <fullName evidence="2 10">peptidylprolyl isomerase</fullName>
        <ecNumber evidence="2 10">5.2.1.8</ecNumber>
    </recommendedName>
</protein>
<evidence type="ECO:0000256" key="3">
    <source>
        <dbReference type="ARBA" id="ARBA00022729"/>
    </source>
</evidence>
<comment type="caution">
    <text evidence="14">The sequence shown here is derived from an EMBL/GenBank/DDBJ whole genome shotgun (WGS) entry which is preliminary data.</text>
</comment>
<dbReference type="PANTHER" id="PTHR46222:SF3">
    <property type="entry name" value="PEPTIDYLPROLYL ISOMERASE"/>
    <property type="match status" value="1"/>
</dbReference>
<evidence type="ECO:0000256" key="10">
    <source>
        <dbReference type="PROSITE-ProRule" id="PRU00277"/>
    </source>
</evidence>
<keyword evidence="8" id="KW-0325">Glycoprotein</keyword>
<evidence type="ECO:0000256" key="11">
    <source>
        <dbReference type="SAM" id="SignalP"/>
    </source>
</evidence>
<dbReference type="Gene3D" id="3.10.50.40">
    <property type="match status" value="1"/>
</dbReference>
<dbReference type="EC" id="5.2.1.8" evidence="2 10"/>
<keyword evidence="7 10" id="KW-0697">Rotamase</keyword>
<dbReference type="EMBL" id="VSWD01000014">
    <property type="protein sequence ID" value="KAK3082821.1"/>
    <property type="molecule type" value="Genomic_DNA"/>
</dbReference>
<dbReference type="Pfam" id="PF00254">
    <property type="entry name" value="FKBP_C"/>
    <property type="match status" value="1"/>
</dbReference>
<organism evidence="14 15">
    <name type="scientific">Pinctada imbricata</name>
    <name type="common">Atlantic pearl-oyster</name>
    <name type="synonym">Pinctada martensii</name>
    <dbReference type="NCBI Taxonomy" id="66713"/>
    <lineage>
        <taxon>Eukaryota</taxon>
        <taxon>Metazoa</taxon>
        <taxon>Spiralia</taxon>
        <taxon>Lophotrochozoa</taxon>
        <taxon>Mollusca</taxon>
        <taxon>Bivalvia</taxon>
        <taxon>Autobranchia</taxon>
        <taxon>Pteriomorphia</taxon>
        <taxon>Pterioida</taxon>
        <taxon>Pterioidea</taxon>
        <taxon>Pteriidae</taxon>
        <taxon>Pinctada</taxon>
    </lineage>
</organism>
<evidence type="ECO:0000313" key="15">
    <source>
        <dbReference type="Proteomes" id="UP001186944"/>
    </source>
</evidence>
<dbReference type="SUPFAM" id="SSF47473">
    <property type="entry name" value="EF-hand"/>
    <property type="match status" value="1"/>
</dbReference>
<feature type="signal peptide" evidence="11">
    <location>
        <begin position="1"/>
        <end position="19"/>
    </location>
</feature>
<keyword evidence="6" id="KW-0106">Calcium</keyword>
<evidence type="ECO:0000256" key="4">
    <source>
        <dbReference type="ARBA" id="ARBA00022737"/>
    </source>
</evidence>
<dbReference type="Gene3D" id="1.10.238.10">
    <property type="entry name" value="EF-hand"/>
    <property type="match status" value="1"/>
</dbReference>
<evidence type="ECO:0000256" key="9">
    <source>
        <dbReference type="ARBA" id="ARBA00023235"/>
    </source>
</evidence>
<dbReference type="PROSITE" id="PS00018">
    <property type="entry name" value="EF_HAND_1"/>
    <property type="match status" value="2"/>
</dbReference>
<feature type="chain" id="PRO_5041703179" description="peptidylprolyl isomerase" evidence="11">
    <location>
        <begin position="20"/>
        <end position="211"/>
    </location>
</feature>
<keyword evidence="4" id="KW-0677">Repeat</keyword>
<dbReference type="GO" id="GO:0005509">
    <property type="term" value="F:calcium ion binding"/>
    <property type="evidence" value="ECO:0007669"/>
    <property type="project" value="InterPro"/>
</dbReference>
<keyword evidence="3 11" id="KW-0732">Signal</keyword>
<keyword evidence="15" id="KW-1185">Reference proteome</keyword>
<evidence type="ECO:0000256" key="5">
    <source>
        <dbReference type="ARBA" id="ARBA00022824"/>
    </source>
</evidence>
<evidence type="ECO:0000256" key="2">
    <source>
        <dbReference type="ARBA" id="ARBA00013194"/>
    </source>
</evidence>
<dbReference type="InterPro" id="IPR002048">
    <property type="entry name" value="EF_hand_dom"/>
</dbReference>
<proteinExistence type="predicted"/>
<evidence type="ECO:0000259" key="13">
    <source>
        <dbReference type="PROSITE" id="PS50222"/>
    </source>
</evidence>
<evidence type="ECO:0000259" key="12">
    <source>
        <dbReference type="PROSITE" id="PS50059"/>
    </source>
</evidence>
<dbReference type="InterPro" id="IPR001179">
    <property type="entry name" value="PPIase_FKBP_dom"/>
</dbReference>
<gene>
    <name evidence="14" type="ORF">FSP39_006323</name>
</gene>
<dbReference type="AlphaFoldDB" id="A0AA88XHC5"/>